<comment type="caution">
    <text evidence="4">The sequence shown here is derived from an EMBL/GenBank/DDBJ whole genome shotgun (WGS) entry which is preliminary data.</text>
</comment>
<dbReference type="Gene3D" id="3.30.390.50">
    <property type="entry name" value="CO dehydrogenase flavoprotein, C-terminal domain"/>
    <property type="match status" value="1"/>
</dbReference>
<accession>A0A9D0Z3H5</accession>
<reference evidence="4" key="1">
    <citation type="submission" date="2020-10" db="EMBL/GenBank/DDBJ databases">
        <authorList>
            <person name="Gilroy R."/>
        </authorList>
    </citation>
    <scope>NUCLEOTIDE SEQUENCE</scope>
    <source>
        <strain evidence="4">13361</strain>
    </source>
</reference>
<dbReference type="GO" id="GO:0071949">
    <property type="term" value="F:FAD binding"/>
    <property type="evidence" value="ECO:0007669"/>
    <property type="project" value="InterPro"/>
</dbReference>
<dbReference type="InterPro" id="IPR016169">
    <property type="entry name" value="FAD-bd_PCMH_sub2"/>
</dbReference>
<protein>
    <submittedName>
        <fullName evidence="4">FAD binding domain-containing protein</fullName>
    </submittedName>
</protein>
<organism evidence="4 5">
    <name type="scientific">Candidatus Faecousia excrementigallinarum</name>
    <dbReference type="NCBI Taxonomy" id="2840806"/>
    <lineage>
        <taxon>Bacteria</taxon>
        <taxon>Bacillati</taxon>
        <taxon>Bacillota</taxon>
        <taxon>Clostridia</taxon>
        <taxon>Eubacteriales</taxon>
        <taxon>Oscillospiraceae</taxon>
        <taxon>Faecousia</taxon>
    </lineage>
</organism>
<reference evidence="4" key="2">
    <citation type="journal article" date="2021" name="PeerJ">
        <title>Extensive microbial diversity within the chicken gut microbiome revealed by metagenomics and culture.</title>
        <authorList>
            <person name="Gilroy R."/>
            <person name="Ravi A."/>
            <person name="Getino M."/>
            <person name="Pursley I."/>
            <person name="Horton D.L."/>
            <person name="Alikhan N.F."/>
            <person name="Baker D."/>
            <person name="Gharbi K."/>
            <person name="Hall N."/>
            <person name="Watson M."/>
            <person name="Adriaenssens E.M."/>
            <person name="Foster-Nyarko E."/>
            <person name="Jarju S."/>
            <person name="Secka A."/>
            <person name="Antonio M."/>
            <person name="Oren A."/>
            <person name="Chaudhuri R.R."/>
            <person name="La Ragione R."/>
            <person name="Hildebrand F."/>
            <person name="Pallen M.J."/>
        </authorList>
    </citation>
    <scope>NUCLEOTIDE SEQUENCE</scope>
    <source>
        <strain evidence="4">13361</strain>
    </source>
</reference>
<dbReference type="GO" id="GO:0016491">
    <property type="term" value="F:oxidoreductase activity"/>
    <property type="evidence" value="ECO:0007669"/>
    <property type="project" value="UniProtKB-KW"/>
</dbReference>
<dbReference type="PANTHER" id="PTHR42659">
    <property type="entry name" value="XANTHINE DEHYDROGENASE SUBUNIT C-RELATED"/>
    <property type="match status" value="1"/>
</dbReference>
<evidence type="ECO:0000313" key="5">
    <source>
        <dbReference type="Proteomes" id="UP000886796"/>
    </source>
</evidence>
<dbReference type="SMART" id="SM01092">
    <property type="entry name" value="CO_deh_flav_C"/>
    <property type="match status" value="1"/>
</dbReference>
<keyword evidence="2" id="KW-0560">Oxidoreductase</keyword>
<dbReference type="InterPro" id="IPR002346">
    <property type="entry name" value="Mopterin_DH_FAD-bd"/>
</dbReference>
<dbReference type="Pfam" id="PF03450">
    <property type="entry name" value="CO_deh_flav_C"/>
    <property type="match status" value="1"/>
</dbReference>
<dbReference type="Pfam" id="PF00941">
    <property type="entry name" value="FAD_binding_5"/>
    <property type="match status" value="1"/>
</dbReference>
<dbReference type="PANTHER" id="PTHR42659:SF9">
    <property type="entry name" value="XANTHINE DEHYDROGENASE FAD-BINDING SUBUNIT XDHB-RELATED"/>
    <property type="match status" value="1"/>
</dbReference>
<evidence type="ECO:0000259" key="3">
    <source>
        <dbReference type="PROSITE" id="PS51387"/>
    </source>
</evidence>
<dbReference type="InterPro" id="IPR016166">
    <property type="entry name" value="FAD-bd_PCMH"/>
</dbReference>
<sequence>MLTIKNYLRPKTPQEAYDLAQKRSNVILGGMLWLKMQNRRVDTAIDLQDLGLDYIRQEEDGVHIGAMTSLRTLETSPILNELTQGAAAEAVKPIVGVQFRNCATVGGSLYGRFGFSDVLTLFLAWDAQVVLQGAGRMPLSQFVQIPRSRKDLLLEVIVPAQPVQASYQSQRNSATDFPVLACCVMKKDDTYRCCLGARPGAARCFEDETQILQGNLTEEKAEAFARWVSEQGAFGSNMRGSEAYRKRLAVTLVRRCLLALGEE</sequence>
<feature type="domain" description="FAD-binding PCMH-type" evidence="3">
    <location>
        <begin position="1"/>
        <end position="163"/>
    </location>
</feature>
<evidence type="ECO:0000256" key="1">
    <source>
        <dbReference type="ARBA" id="ARBA00022630"/>
    </source>
</evidence>
<dbReference type="AlphaFoldDB" id="A0A9D0Z3H5"/>
<dbReference type="SUPFAM" id="SSF55447">
    <property type="entry name" value="CO dehydrogenase flavoprotein C-terminal domain-like"/>
    <property type="match status" value="1"/>
</dbReference>
<proteinExistence type="predicted"/>
<dbReference type="InterPro" id="IPR005107">
    <property type="entry name" value="CO_DH_flav_C"/>
</dbReference>
<evidence type="ECO:0000256" key="2">
    <source>
        <dbReference type="ARBA" id="ARBA00023002"/>
    </source>
</evidence>
<dbReference type="EMBL" id="DVFK01000102">
    <property type="protein sequence ID" value="HIQ68289.1"/>
    <property type="molecule type" value="Genomic_DNA"/>
</dbReference>
<dbReference type="Gene3D" id="3.30.465.10">
    <property type="match status" value="1"/>
</dbReference>
<dbReference type="PROSITE" id="PS51387">
    <property type="entry name" value="FAD_PCMH"/>
    <property type="match status" value="1"/>
</dbReference>
<dbReference type="InterPro" id="IPR036683">
    <property type="entry name" value="CO_DH_flav_C_dom_sf"/>
</dbReference>
<dbReference type="InterPro" id="IPR036318">
    <property type="entry name" value="FAD-bd_PCMH-like_sf"/>
</dbReference>
<keyword evidence="1" id="KW-0285">Flavoprotein</keyword>
<gene>
    <name evidence="4" type="ORF">IAB74_07260</name>
</gene>
<name>A0A9D0Z3H5_9FIRM</name>
<dbReference type="InterPro" id="IPR051312">
    <property type="entry name" value="Diverse_Substr_Oxidored"/>
</dbReference>
<dbReference type="Proteomes" id="UP000886796">
    <property type="component" value="Unassembled WGS sequence"/>
</dbReference>
<dbReference type="SUPFAM" id="SSF56176">
    <property type="entry name" value="FAD-binding/transporter-associated domain-like"/>
    <property type="match status" value="1"/>
</dbReference>
<evidence type="ECO:0000313" key="4">
    <source>
        <dbReference type="EMBL" id="HIQ68289.1"/>
    </source>
</evidence>